<dbReference type="AlphaFoldDB" id="A0A803Q028"/>
<sequence>MHSHLGKEKLFISLVWLDPLFVPLSIACFAEFTLKKDIILSNFTISLPLNGRFDVSLSIYESDSYLVTFGCEGDLRRVLSKEPWHFHNQHMILCLPSVLQNASMESYTITPFWVQVFRLPFLSKTASLARTLGNLIGTFIEVFEDSLNEGWGLFLRIRVGIDVSKPLLRGQMVTFPWMADDLWLDYRYERLPDFCYECGIVGHVFDKCALFMEKIDEGKEPDLSYGPWMEGSALPKSAYDRYRQDFSKAGPWPFITRLVRNTVAPIIPPCVSLPTIPHHISNHEKGKAISESSTDGSLPQNFLNMVDGSGPSTVRSPLPPSCHENVKIFDPSDDSGKTDKHCNAETITKTFKASLSAPVDLSKKNGSATSHVSPKRSVVLSMDTPPAYAHITPSLNIATAKTSMQNEHLSSDLPITAPSSGLVNITSNNSDSTLAHDVYGNENRLSSLFSKRQLVTSSGNMRTVLKRCRTNASPLADATNSQMHDQLVSPSDFSSLSLEADGANAFLARADVQPRQSP</sequence>
<evidence type="ECO:0000313" key="2">
    <source>
        <dbReference type="EnsemblPlants" id="cds.evm.model.06.812"/>
    </source>
</evidence>
<dbReference type="OMA" id="PPSCHEN"/>
<evidence type="ECO:0000313" key="3">
    <source>
        <dbReference type="Proteomes" id="UP000596661"/>
    </source>
</evidence>
<organism evidence="2 3">
    <name type="scientific">Cannabis sativa</name>
    <name type="common">Hemp</name>
    <name type="synonym">Marijuana</name>
    <dbReference type="NCBI Taxonomy" id="3483"/>
    <lineage>
        <taxon>Eukaryota</taxon>
        <taxon>Viridiplantae</taxon>
        <taxon>Streptophyta</taxon>
        <taxon>Embryophyta</taxon>
        <taxon>Tracheophyta</taxon>
        <taxon>Spermatophyta</taxon>
        <taxon>Magnoliopsida</taxon>
        <taxon>eudicotyledons</taxon>
        <taxon>Gunneridae</taxon>
        <taxon>Pentapetalae</taxon>
        <taxon>rosids</taxon>
        <taxon>fabids</taxon>
        <taxon>Rosales</taxon>
        <taxon>Cannabaceae</taxon>
        <taxon>Cannabis</taxon>
    </lineage>
</organism>
<dbReference type="Proteomes" id="UP000596661">
    <property type="component" value="Chromosome 6"/>
</dbReference>
<keyword evidence="3" id="KW-1185">Reference proteome</keyword>
<dbReference type="EMBL" id="UZAU01000581">
    <property type="status" value="NOT_ANNOTATED_CDS"/>
    <property type="molecule type" value="Genomic_DNA"/>
</dbReference>
<dbReference type="InterPro" id="IPR040256">
    <property type="entry name" value="At4g02000-like"/>
</dbReference>
<dbReference type="InterPro" id="IPR025836">
    <property type="entry name" value="Zn_knuckle_CX2CX4HX4C"/>
</dbReference>
<evidence type="ECO:0000259" key="1">
    <source>
        <dbReference type="Pfam" id="PF14392"/>
    </source>
</evidence>
<reference evidence="2" key="1">
    <citation type="submission" date="2018-11" db="EMBL/GenBank/DDBJ databases">
        <authorList>
            <person name="Grassa J C."/>
        </authorList>
    </citation>
    <scope>NUCLEOTIDE SEQUENCE [LARGE SCALE GENOMIC DNA]</scope>
</reference>
<proteinExistence type="predicted"/>
<dbReference type="Gramene" id="evm.model.06.812">
    <property type="protein sequence ID" value="cds.evm.model.06.812"/>
    <property type="gene ID" value="evm.TU.06.812"/>
</dbReference>
<protein>
    <recommendedName>
        <fullName evidence="1">Zinc knuckle CX2CX4HX4C domain-containing protein</fullName>
    </recommendedName>
</protein>
<accession>A0A803Q028</accession>
<dbReference type="Pfam" id="PF14392">
    <property type="entry name" value="zf-CCHC_4"/>
    <property type="match status" value="1"/>
</dbReference>
<feature type="domain" description="Zinc knuckle CX2CX4HX4C" evidence="1">
    <location>
        <begin position="161"/>
        <end position="209"/>
    </location>
</feature>
<dbReference type="PANTHER" id="PTHR31286:SF167">
    <property type="entry name" value="OS09G0268800 PROTEIN"/>
    <property type="match status" value="1"/>
</dbReference>
<dbReference type="EnsemblPlants" id="evm.model.06.812">
    <property type="protein sequence ID" value="cds.evm.model.06.812"/>
    <property type="gene ID" value="evm.TU.06.812"/>
</dbReference>
<dbReference type="PANTHER" id="PTHR31286">
    <property type="entry name" value="GLYCINE-RICH CELL WALL STRUCTURAL PROTEIN 1.8-LIKE"/>
    <property type="match status" value="1"/>
</dbReference>
<name>A0A803Q028_CANSA</name>
<reference evidence="2" key="2">
    <citation type="submission" date="2021-03" db="UniProtKB">
        <authorList>
            <consortium name="EnsemblPlants"/>
        </authorList>
    </citation>
    <scope>IDENTIFICATION</scope>
</reference>